<organism evidence="1 2">
    <name type="scientific">Cichorium intybus</name>
    <name type="common">Chicory</name>
    <dbReference type="NCBI Taxonomy" id="13427"/>
    <lineage>
        <taxon>Eukaryota</taxon>
        <taxon>Viridiplantae</taxon>
        <taxon>Streptophyta</taxon>
        <taxon>Embryophyta</taxon>
        <taxon>Tracheophyta</taxon>
        <taxon>Spermatophyta</taxon>
        <taxon>Magnoliopsida</taxon>
        <taxon>eudicotyledons</taxon>
        <taxon>Gunneridae</taxon>
        <taxon>Pentapetalae</taxon>
        <taxon>asterids</taxon>
        <taxon>campanulids</taxon>
        <taxon>Asterales</taxon>
        <taxon>Asteraceae</taxon>
        <taxon>Cichorioideae</taxon>
        <taxon>Cichorieae</taxon>
        <taxon>Cichoriinae</taxon>
        <taxon>Cichorium</taxon>
    </lineage>
</organism>
<evidence type="ECO:0000313" key="1">
    <source>
        <dbReference type="EMBL" id="KAI3791396.1"/>
    </source>
</evidence>
<gene>
    <name evidence="1" type="ORF">L2E82_05164</name>
</gene>
<name>A0ACB9H809_CICIN</name>
<reference evidence="2" key="1">
    <citation type="journal article" date="2022" name="Mol. Ecol. Resour.">
        <title>The genomes of chicory, endive, great burdock and yacon provide insights into Asteraceae palaeo-polyploidization history and plant inulin production.</title>
        <authorList>
            <person name="Fan W."/>
            <person name="Wang S."/>
            <person name="Wang H."/>
            <person name="Wang A."/>
            <person name="Jiang F."/>
            <person name="Liu H."/>
            <person name="Zhao H."/>
            <person name="Xu D."/>
            <person name="Zhang Y."/>
        </authorList>
    </citation>
    <scope>NUCLEOTIDE SEQUENCE [LARGE SCALE GENOMIC DNA]</scope>
    <source>
        <strain evidence="2">cv. Punajuju</strain>
    </source>
</reference>
<dbReference type="Proteomes" id="UP001055811">
    <property type="component" value="Linkage Group LG01"/>
</dbReference>
<reference evidence="1 2" key="2">
    <citation type="journal article" date="2022" name="Mol. Ecol. Resour.">
        <title>The genomes of chicory, endive, great burdock and yacon provide insights into Asteraceae paleo-polyploidization history and plant inulin production.</title>
        <authorList>
            <person name="Fan W."/>
            <person name="Wang S."/>
            <person name="Wang H."/>
            <person name="Wang A."/>
            <person name="Jiang F."/>
            <person name="Liu H."/>
            <person name="Zhao H."/>
            <person name="Xu D."/>
            <person name="Zhang Y."/>
        </authorList>
    </citation>
    <scope>NUCLEOTIDE SEQUENCE [LARGE SCALE GENOMIC DNA]</scope>
    <source>
        <strain evidence="2">cv. Punajuju</strain>
        <tissue evidence="1">Leaves</tissue>
    </source>
</reference>
<evidence type="ECO:0000313" key="2">
    <source>
        <dbReference type="Proteomes" id="UP001055811"/>
    </source>
</evidence>
<comment type="caution">
    <text evidence="1">The sequence shown here is derived from an EMBL/GenBank/DDBJ whole genome shotgun (WGS) entry which is preliminary data.</text>
</comment>
<sequence length="146" mass="16275">MAALKELLSPAKSSSSTFYDHSSDPWFKQRYSAPTEDEHIETITTNHVPIYNTPEHLKYRPSKPQDFGDSGAFPEPGCTTGSTSSTLLENMPFGSDHGIGSSSGDDRQALFWSKDYEHHPEKMEEFISRGFVVDGDEFDGNGSRYS</sequence>
<dbReference type="EMBL" id="CM042009">
    <property type="protein sequence ID" value="KAI3791396.1"/>
    <property type="molecule type" value="Genomic_DNA"/>
</dbReference>
<protein>
    <submittedName>
        <fullName evidence="1">Uncharacterized protein</fullName>
    </submittedName>
</protein>
<accession>A0ACB9H809</accession>
<keyword evidence="2" id="KW-1185">Reference proteome</keyword>
<proteinExistence type="predicted"/>